<dbReference type="AlphaFoldDB" id="A0A183SSN1"/>
<evidence type="ECO:0000313" key="4">
    <source>
        <dbReference type="WBParaSite" id="SSLN_0000747801-mRNA-1"/>
    </source>
</evidence>
<feature type="compositionally biased region" description="Polar residues" evidence="1">
    <location>
        <begin position="14"/>
        <end position="67"/>
    </location>
</feature>
<dbReference type="EMBL" id="UYSU01034046">
    <property type="protein sequence ID" value="VDL93614.1"/>
    <property type="molecule type" value="Genomic_DNA"/>
</dbReference>
<evidence type="ECO:0000313" key="3">
    <source>
        <dbReference type="Proteomes" id="UP000275846"/>
    </source>
</evidence>
<keyword evidence="3" id="KW-1185">Reference proteome</keyword>
<evidence type="ECO:0000256" key="1">
    <source>
        <dbReference type="SAM" id="MobiDB-lite"/>
    </source>
</evidence>
<feature type="region of interest" description="Disordered" evidence="1">
    <location>
        <begin position="1"/>
        <end position="69"/>
    </location>
</feature>
<dbReference type="WBParaSite" id="SSLN_0000747801-mRNA-1">
    <property type="protein sequence ID" value="SSLN_0000747801-mRNA-1"/>
    <property type="gene ID" value="SSLN_0000747801"/>
</dbReference>
<dbReference type="Proteomes" id="UP000275846">
    <property type="component" value="Unassembled WGS sequence"/>
</dbReference>
<protein>
    <submittedName>
        <fullName evidence="4">LITAF domain-containing protein</fullName>
    </submittedName>
</protein>
<reference evidence="2 3" key="2">
    <citation type="submission" date="2018-11" db="EMBL/GenBank/DDBJ databases">
        <authorList>
            <consortium name="Pathogen Informatics"/>
        </authorList>
    </citation>
    <scope>NUCLEOTIDE SEQUENCE [LARGE SCALE GENOMIC DNA]</scope>
    <source>
        <strain evidence="2 3">NST_G2</strain>
    </source>
</reference>
<gene>
    <name evidence="2" type="ORF">SSLN_LOCUS7229</name>
</gene>
<accession>A0A183SSN1</accession>
<organism evidence="4">
    <name type="scientific">Schistocephalus solidus</name>
    <name type="common">Tapeworm</name>
    <dbReference type="NCBI Taxonomy" id="70667"/>
    <lineage>
        <taxon>Eukaryota</taxon>
        <taxon>Metazoa</taxon>
        <taxon>Spiralia</taxon>
        <taxon>Lophotrochozoa</taxon>
        <taxon>Platyhelminthes</taxon>
        <taxon>Cestoda</taxon>
        <taxon>Eucestoda</taxon>
        <taxon>Diphyllobothriidea</taxon>
        <taxon>Diphyllobothriidae</taxon>
        <taxon>Schistocephalus</taxon>
    </lineage>
</organism>
<name>A0A183SSN1_SCHSO</name>
<evidence type="ECO:0000313" key="2">
    <source>
        <dbReference type="EMBL" id="VDL93614.1"/>
    </source>
</evidence>
<reference evidence="4" key="1">
    <citation type="submission" date="2016-06" db="UniProtKB">
        <authorList>
            <consortium name="WormBaseParasite"/>
        </authorList>
    </citation>
    <scope>IDENTIFICATION</scope>
</reference>
<proteinExistence type="predicted"/>
<sequence length="112" mass="11523">MPALSTHLPRANRPGQTSSDAMHQQSDNSNFTSNSANPPSDSPTLTPGINSITPTIIETTSQYSSPVTPTTATTTAFTAAAAAVTTTTTTTTTITSDGGTLVNCPQCNRTFT</sequence>